<feature type="transmembrane region" description="Helical" evidence="2">
    <location>
        <begin position="155"/>
        <end position="176"/>
    </location>
</feature>
<reference evidence="4" key="1">
    <citation type="journal article" date="2021" name="IMA Fungus">
        <title>Genomic characterization of three marine fungi, including Emericellopsis atlantica sp. nov. with signatures of a generalist lifestyle and marine biomass degradation.</title>
        <authorList>
            <person name="Hagestad O.C."/>
            <person name="Hou L."/>
            <person name="Andersen J.H."/>
            <person name="Hansen E.H."/>
            <person name="Altermark B."/>
            <person name="Li C."/>
            <person name="Kuhnert E."/>
            <person name="Cox R.J."/>
            <person name="Crous P.W."/>
            <person name="Spatafora J.W."/>
            <person name="Lail K."/>
            <person name="Amirebrahimi M."/>
            <person name="Lipzen A."/>
            <person name="Pangilinan J."/>
            <person name="Andreopoulos W."/>
            <person name="Hayes R.D."/>
            <person name="Ng V."/>
            <person name="Grigoriev I.V."/>
            <person name="Jackson S.A."/>
            <person name="Sutton T.D.S."/>
            <person name="Dobson A.D.W."/>
            <person name="Rama T."/>
        </authorList>
    </citation>
    <scope>NUCLEOTIDE SEQUENCE</scope>
    <source>
        <strain evidence="4">TRa3180A</strain>
    </source>
</reference>
<gene>
    <name evidence="4" type="ORF">BJ878DRAFT_539158</name>
</gene>
<dbReference type="EMBL" id="MU253768">
    <property type="protein sequence ID" value="KAG9247600.1"/>
    <property type="molecule type" value="Genomic_DNA"/>
</dbReference>
<feature type="compositionally biased region" description="Polar residues" evidence="1">
    <location>
        <begin position="213"/>
        <end position="225"/>
    </location>
</feature>
<keyword evidence="5" id="KW-1185">Reference proteome</keyword>
<feature type="compositionally biased region" description="Low complexity" evidence="1">
    <location>
        <begin position="91"/>
        <end position="104"/>
    </location>
</feature>
<keyword evidence="2" id="KW-0472">Membrane</keyword>
<protein>
    <submittedName>
        <fullName evidence="4">Uncharacterized protein</fullName>
    </submittedName>
</protein>
<evidence type="ECO:0000256" key="3">
    <source>
        <dbReference type="SAM" id="SignalP"/>
    </source>
</evidence>
<evidence type="ECO:0000313" key="4">
    <source>
        <dbReference type="EMBL" id="KAG9247600.1"/>
    </source>
</evidence>
<dbReference type="AlphaFoldDB" id="A0A9P7Z919"/>
<feature type="chain" id="PRO_5040312552" evidence="3">
    <location>
        <begin position="23"/>
        <end position="263"/>
    </location>
</feature>
<feature type="region of interest" description="Disordered" evidence="1">
    <location>
        <begin position="200"/>
        <end position="263"/>
    </location>
</feature>
<proteinExistence type="predicted"/>
<dbReference type="Proteomes" id="UP000887226">
    <property type="component" value="Unassembled WGS sequence"/>
</dbReference>
<keyword evidence="2" id="KW-1133">Transmembrane helix</keyword>
<feature type="compositionally biased region" description="Low complexity" evidence="1">
    <location>
        <begin position="116"/>
        <end position="141"/>
    </location>
</feature>
<keyword evidence="3" id="KW-0732">Signal</keyword>
<feature type="signal peptide" evidence="3">
    <location>
        <begin position="1"/>
        <end position="22"/>
    </location>
</feature>
<keyword evidence="2" id="KW-0812">Transmembrane</keyword>
<organism evidence="4 5">
    <name type="scientific">Calycina marina</name>
    <dbReference type="NCBI Taxonomy" id="1763456"/>
    <lineage>
        <taxon>Eukaryota</taxon>
        <taxon>Fungi</taxon>
        <taxon>Dikarya</taxon>
        <taxon>Ascomycota</taxon>
        <taxon>Pezizomycotina</taxon>
        <taxon>Leotiomycetes</taxon>
        <taxon>Helotiales</taxon>
        <taxon>Pezizellaceae</taxon>
        <taxon>Calycina</taxon>
    </lineage>
</organism>
<evidence type="ECO:0000313" key="5">
    <source>
        <dbReference type="Proteomes" id="UP000887226"/>
    </source>
</evidence>
<evidence type="ECO:0000256" key="1">
    <source>
        <dbReference type="SAM" id="MobiDB-lite"/>
    </source>
</evidence>
<feature type="compositionally biased region" description="Polar residues" evidence="1">
    <location>
        <begin position="105"/>
        <end position="115"/>
    </location>
</feature>
<name>A0A9P7Z919_9HELO</name>
<accession>A0A9P7Z919</accession>
<feature type="region of interest" description="Disordered" evidence="1">
    <location>
        <begin position="85"/>
        <end position="145"/>
    </location>
</feature>
<evidence type="ECO:0000256" key="2">
    <source>
        <dbReference type="SAM" id="Phobius"/>
    </source>
</evidence>
<comment type="caution">
    <text evidence="4">The sequence shown here is derived from an EMBL/GenBank/DDBJ whole genome shotgun (WGS) entry which is preliminary data.</text>
</comment>
<sequence length="263" mass="28422">MHANFLKVIFLAIWLIGAGVFADRSNADSLDAFAVHEKGIHPEIAVRATTSAPVTYITPVSRSFPTISPRASSIFRDYFEVKSTRRPTFQPTSKTDSSSSKPPTNLTTAQKATTLKISTAKTTSHSSTTTTAAAAKTSNPKTTKKKSKMKLPIKLVIIVVVLVVLLLIAIFLFVLWQQKMQAKKRAKVIEEANGGADYLPAPESGKFPPPTMVQETGGNYTSPSGAQYAPSVNEFPVDNNASYPAPPAKKTSHLPPGNNPNYY</sequence>